<protein>
    <recommendedName>
        <fullName evidence="4">Cell surface protein</fullName>
    </recommendedName>
</protein>
<gene>
    <name evidence="2" type="ORF">LMG28614_07064</name>
</gene>
<evidence type="ECO:0008006" key="4">
    <source>
        <dbReference type="Google" id="ProtNLM"/>
    </source>
</evidence>
<evidence type="ECO:0000313" key="2">
    <source>
        <dbReference type="EMBL" id="CAB3809551.1"/>
    </source>
</evidence>
<evidence type="ECO:0000256" key="1">
    <source>
        <dbReference type="SAM" id="MobiDB-lite"/>
    </source>
</evidence>
<dbReference type="AlphaFoldDB" id="A0A6S7BZB4"/>
<accession>A0A6S7BZB4</accession>
<organism evidence="2 3">
    <name type="scientific">Paraburkholderia ultramafica</name>
    <dbReference type="NCBI Taxonomy" id="1544867"/>
    <lineage>
        <taxon>Bacteria</taxon>
        <taxon>Pseudomonadati</taxon>
        <taxon>Pseudomonadota</taxon>
        <taxon>Betaproteobacteria</taxon>
        <taxon>Burkholderiales</taxon>
        <taxon>Burkholderiaceae</taxon>
        <taxon>Paraburkholderia</taxon>
    </lineage>
</organism>
<dbReference type="Proteomes" id="UP000494365">
    <property type="component" value="Unassembled WGS sequence"/>
</dbReference>
<feature type="region of interest" description="Disordered" evidence="1">
    <location>
        <begin position="78"/>
        <end position="104"/>
    </location>
</feature>
<evidence type="ECO:0000313" key="3">
    <source>
        <dbReference type="Proteomes" id="UP000494365"/>
    </source>
</evidence>
<name>A0A6S7BZB4_9BURK</name>
<proteinExistence type="predicted"/>
<dbReference type="GO" id="GO:0003824">
    <property type="term" value="F:catalytic activity"/>
    <property type="evidence" value="ECO:0007669"/>
    <property type="project" value="UniProtKB-ARBA"/>
</dbReference>
<dbReference type="EMBL" id="CADIKK010000076">
    <property type="protein sequence ID" value="CAB3809551.1"/>
    <property type="molecule type" value="Genomic_DNA"/>
</dbReference>
<keyword evidence="3" id="KW-1185">Reference proteome</keyword>
<sequence length="670" mass="66089">MSYGTNGFGVSASMSNAHGDGNSDAAIQNNTHVTGTNSVTILSGGDTNIIGSDVSGGTVTANVGGNLNIASVQDTTASTAHQSSTGGGFSISQGGGSASFSAQNGHADSSYAAVNEQAGIQAGSGGFNINVNGNTDLKGAVISSDADASKNSLTTGTLTYSDIQNQSHYDATSNGISAGVGVGTTGKALGPGSVSGTPGVAPMISQNDSGDQSATTRSAISAGTINITNQTGQTQDVATLSRDTTNTNGTVSTTPDVNNLLSQQADTMQAAQAAGQVVAQGIGMYADSKRQAAVDQAKVDVANGDTAAFAADAAAAKQWDEGGDNRAILQAAGGALIGGLGGGSVFTAVGGAAGAGLSSKLANQLDSVSKSVAAETGSDLLGNLAANVAAGVGGALVGGTAGAATGTSVDLYNRQLDPKEKTLAQQLADASGGKYTAAQIEDQMRQMDMSVNGTTTSGASATLVGQAPTDSGARWMSAPATANGQPVLTQILAPSDSALQSYILANYNSVSPGQVPSEFTYPSSSAGSSINVTGPFTSFDQSDLNFMRNTTASASSMISSNAGRFGAATAAAASVPTPYSPALATASYVATVVGFGADAIGQAVKPDVGQYSVSGVTNLISGSLSDRYPGLAPAINETSNAVNGSTAGTNVQNSINNYWNSFVNYWNSSK</sequence>
<dbReference type="Pfam" id="PF13332">
    <property type="entry name" value="Fil_haemagg_2"/>
    <property type="match status" value="1"/>
</dbReference>
<reference evidence="2 3" key="1">
    <citation type="submission" date="2020-04" db="EMBL/GenBank/DDBJ databases">
        <authorList>
            <person name="De Canck E."/>
        </authorList>
    </citation>
    <scope>NUCLEOTIDE SEQUENCE [LARGE SCALE GENOMIC DNA]</scope>
    <source>
        <strain evidence="2 3">LMG 28614</strain>
    </source>
</reference>
<dbReference type="InterPro" id="IPR025157">
    <property type="entry name" value="Hemagglutinin_rpt"/>
</dbReference>
<feature type="compositionally biased region" description="Gly residues" evidence="1">
    <location>
        <begin position="85"/>
        <end position="97"/>
    </location>
</feature>